<proteinExistence type="predicted"/>
<accession>A0A090FAT7</accession>
<dbReference type="Proteomes" id="UP000046373">
    <property type="component" value="Unassembled WGS sequence"/>
</dbReference>
<evidence type="ECO:0000313" key="1">
    <source>
        <dbReference type="EMBL" id="CDX40982.1"/>
    </source>
</evidence>
<protein>
    <submittedName>
        <fullName evidence="1">Uncharacterized protein</fullName>
    </submittedName>
</protein>
<evidence type="ECO:0000313" key="2">
    <source>
        <dbReference type="Proteomes" id="UP000046373"/>
    </source>
</evidence>
<gene>
    <name evidence="1" type="ORF">MPLDJ20_310029</name>
</gene>
<dbReference type="AlphaFoldDB" id="A0A090FAT7"/>
<reference evidence="1 2" key="1">
    <citation type="submission" date="2014-08" db="EMBL/GenBank/DDBJ databases">
        <authorList>
            <person name="Moulin Lionel"/>
        </authorList>
    </citation>
    <scope>NUCLEOTIDE SEQUENCE [LARGE SCALE GENOMIC DNA]</scope>
</reference>
<sequence length="57" mass="6303">MGAWLALRQASWRVFFASQAPAGWQYDPSCCAGVDCYQAPPSDLKDTVLALDRRTNP</sequence>
<name>A0A090FAT7_MESPL</name>
<dbReference type="EMBL" id="CCNB01000025">
    <property type="protein sequence ID" value="CDX40982.1"/>
    <property type="molecule type" value="Genomic_DNA"/>
</dbReference>
<organism evidence="1 2">
    <name type="scientific">Mesorhizobium plurifarium</name>
    <dbReference type="NCBI Taxonomy" id="69974"/>
    <lineage>
        <taxon>Bacteria</taxon>
        <taxon>Pseudomonadati</taxon>
        <taxon>Pseudomonadota</taxon>
        <taxon>Alphaproteobacteria</taxon>
        <taxon>Hyphomicrobiales</taxon>
        <taxon>Phyllobacteriaceae</taxon>
        <taxon>Mesorhizobium</taxon>
    </lineage>
</organism>